<organism evidence="1">
    <name type="scientific">marine sediment metagenome</name>
    <dbReference type="NCBI Taxonomy" id="412755"/>
    <lineage>
        <taxon>unclassified sequences</taxon>
        <taxon>metagenomes</taxon>
        <taxon>ecological metagenomes</taxon>
    </lineage>
</organism>
<evidence type="ECO:0000313" key="1">
    <source>
        <dbReference type="EMBL" id="KKL18961.1"/>
    </source>
</evidence>
<reference evidence="1" key="1">
    <citation type="journal article" date="2015" name="Nature">
        <title>Complex archaea that bridge the gap between prokaryotes and eukaryotes.</title>
        <authorList>
            <person name="Spang A."/>
            <person name="Saw J.H."/>
            <person name="Jorgensen S.L."/>
            <person name="Zaremba-Niedzwiedzka K."/>
            <person name="Martijn J."/>
            <person name="Lind A.E."/>
            <person name="van Eijk R."/>
            <person name="Schleper C."/>
            <person name="Guy L."/>
            <person name="Ettema T.J."/>
        </authorList>
    </citation>
    <scope>NUCLEOTIDE SEQUENCE</scope>
</reference>
<name>A0A0F9DMP3_9ZZZZ</name>
<dbReference type="EMBL" id="LAZR01038662">
    <property type="protein sequence ID" value="KKL18961.1"/>
    <property type="molecule type" value="Genomic_DNA"/>
</dbReference>
<dbReference type="AlphaFoldDB" id="A0A0F9DMP3"/>
<accession>A0A0F9DMP3</accession>
<sequence>QYTYNTAALSGAWEAEDLTILSDHIIGGDDNVTTMIEMAWQQYPHRILWIVRSDGVLVGLTYNKAQDIVSWHRHLSGTEDNRASFESVAVVPGTQKDDVYVVVRRNVNGTIKRYIELLSDDRIRVITDGRLLDSYLDYVGDNSSSVLNVTGLGHMNGASVSVAVDGATHPDRTVEDGTLVPALENRASLVVVGIKYDSELETMRLEAGSELGSALGKVKRIARAIILFYRSAGCQYGTDEDDLDTLPWRKTSDKMDSAPDLVNEAIEVSMPGDWERAGRIIIKQSLPLPLTILAIVPRVDTSED</sequence>
<proteinExistence type="predicted"/>
<feature type="non-terminal residue" evidence="1">
    <location>
        <position position="1"/>
    </location>
</feature>
<comment type="caution">
    <text evidence="1">The sequence shown here is derived from an EMBL/GenBank/DDBJ whole genome shotgun (WGS) entry which is preliminary data.</text>
</comment>
<protein>
    <submittedName>
        <fullName evidence="1">Uncharacterized protein</fullName>
    </submittedName>
</protein>
<gene>
    <name evidence="1" type="ORF">LCGC14_2470250</name>
</gene>